<dbReference type="InterPro" id="IPR004358">
    <property type="entry name" value="Sig_transdc_His_kin-like_C"/>
</dbReference>
<feature type="coiled-coil region" evidence="7">
    <location>
        <begin position="357"/>
        <end position="406"/>
    </location>
</feature>
<comment type="subcellular location">
    <subcellularLocation>
        <location evidence="2">Membrane</location>
    </subcellularLocation>
</comment>
<dbReference type="InterPro" id="IPR000700">
    <property type="entry name" value="PAS-assoc_C"/>
</dbReference>
<keyword evidence="7" id="KW-0175">Coiled coil</keyword>
<accession>E1X623</accession>
<dbReference type="PROSITE" id="PS50885">
    <property type="entry name" value="HAMP"/>
    <property type="match status" value="1"/>
</dbReference>
<feature type="transmembrane region" description="Helical" evidence="8">
    <location>
        <begin position="149"/>
        <end position="171"/>
    </location>
</feature>
<dbReference type="InterPro" id="IPR036890">
    <property type="entry name" value="HATPase_C_sf"/>
</dbReference>
<protein>
    <recommendedName>
        <fullName evidence="3">histidine kinase</fullName>
        <ecNumber evidence="3">2.7.13.3</ecNumber>
    </recommendedName>
</protein>
<dbReference type="CDD" id="cd00130">
    <property type="entry name" value="PAS"/>
    <property type="match status" value="1"/>
</dbReference>
<dbReference type="SMART" id="SM00388">
    <property type="entry name" value="HisKA"/>
    <property type="match status" value="1"/>
</dbReference>
<evidence type="ECO:0000256" key="3">
    <source>
        <dbReference type="ARBA" id="ARBA00012438"/>
    </source>
</evidence>
<evidence type="ECO:0000259" key="10">
    <source>
        <dbReference type="PROSITE" id="PS50113"/>
    </source>
</evidence>
<dbReference type="InterPro" id="IPR005467">
    <property type="entry name" value="His_kinase_dom"/>
</dbReference>
<dbReference type="Pfam" id="PF00512">
    <property type="entry name" value="HisKA"/>
    <property type="match status" value="1"/>
</dbReference>
<keyword evidence="13" id="KW-1185">Reference proteome</keyword>
<dbReference type="Gene3D" id="3.30.565.10">
    <property type="entry name" value="Histidine kinase-like ATPase, C-terminal domain"/>
    <property type="match status" value="1"/>
</dbReference>
<dbReference type="SUPFAM" id="SSF47384">
    <property type="entry name" value="Homodimeric domain of signal transducing histidine kinase"/>
    <property type="match status" value="1"/>
</dbReference>
<feature type="domain" description="Histidine kinase" evidence="9">
    <location>
        <begin position="418"/>
        <end position="659"/>
    </location>
</feature>
<dbReference type="Pfam" id="PF02518">
    <property type="entry name" value="HATPase_c"/>
    <property type="match status" value="1"/>
</dbReference>
<reference evidence="13" key="1">
    <citation type="journal article" date="2013" name="ISME J.">
        <title>A small predatory core genome in the divergent marine Bacteriovorax marinus SJ and the terrestrial Bdellovibrio bacteriovorus.</title>
        <authorList>
            <person name="Crossman L.C."/>
            <person name="Chen H."/>
            <person name="Cerdeno-Tarraga A.M."/>
            <person name="Brooks K."/>
            <person name="Quail M.A."/>
            <person name="Pineiro S.A."/>
            <person name="Hobley L."/>
            <person name="Sockett R.E."/>
            <person name="Bentley S.D."/>
            <person name="Parkhill J."/>
            <person name="Williams H.N."/>
            <person name="Stine O.C."/>
        </authorList>
    </citation>
    <scope>NUCLEOTIDE SEQUENCE [LARGE SCALE GENOMIC DNA]</scope>
    <source>
        <strain evidence="13">ATCC BAA-682 / DSM 15412 / SJ</strain>
    </source>
</reference>
<dbReference type="GO" id="GO:0000155">
    <property type="term" value="F:phosphorelay sensor kinase activity"/>
    <property type="evidence" value="ECO:0007669"/>
    <property type="project" value="InterPro"/>
</dbReference>
<evidence type="ECO:0000313" key="13">
    <source>
        <dbReference type="Proteomes" id="UP000008963"/>
    </source>
</evidence>
<dbReference type="CDD" id="cd00082">
    <property type="entry name" value="HisKA"/>
    <property type="match status" value="1"/>
</dbReference>
<feature type="domain" description="HAMP" evidence="11">
    <location>
        <begin position="173"/>
        <end position="229"/>
    </location>
</feature>
<dbReference type="PROSITE" id="PS50109">
    <property type="entry name" value="HIS_KIN"/>
    <property type="match status" value="1"/>
</dbReference>
<evidence type="ECO:0000256" key="1">
    <source>
        <dbReference type="ARBA" id="ARBA00000085"/>
    </source>
</evidence>
<dbReference type="NCBIfam" id="TIGR00229">
    <property type="entry name" value="sensory_box"/>
    <property type="match status" value="1"/>
</dbReference>
<keyword evidence="5" id="KW-0808">Transferase</keyword>
<dbReference type="EC" id="2.7.13.3" evidence="3"/>
<dbReference type="Gene3D" id="1.10.287.130">
    <property type="match status" value="1"/>
</dbReference>
<dbReference type="InterPro" id="IPR033414">
    <property type="entry name" value="Sensor_dom"/>
</dbReference>
<evidence type="ECO:0000256" key="8">
    <source>
        <dbReference type="SAM" id="Phobius"/>
    </source>
</evidence>
<dbReference type="InterPro" id="IPR000014">
    <property type="entry name" value="PAS"/>
</dbReference>
<evidence type="ECO:0000259" key="11">
    <source>
        <dbReference type="PROSITE" id="PS50885"/>
    </source>
</evidence>
<sequence>MNEKPRSHLSFELLKWILICSTFFTFLGAGVQLYTDYKSGLRVINSTLSQIKDSYVQSMSNSLWNLDDEQISIQIKGIKKLKDIQYIKVSERRNNTFKVYSEVGEYKDKNVIEQEYTLEYRNGDNVNKIGKLQVQATLDGLFSRLFDKILVILITQTVKTFIVSFCILYIIHVLVSKKIMTLVSFAKQLRIKNLDAPISIDRESNKLDEIDELAKSMNQMRVHLKLSVDKMKRSEKNIIEERDYSNGLINGSPYIICGLTPKGIVNFLNPVGLNITGVKRNEIIGRDFFKTLGIEGNERGVKEFLDESKFTEVKDFILPLKSKRGTEVVINWSTLLRRNAEGDIIEIIGFGSDITQKHFAEKELKRYQQQLEVLVEKRTAEVEQKNVELSENLDELKNMQTRLVAQEKLASLGSLTSGIAHELNNPLNFVINFSQASQESCSDIAKELESKTPDFSEVKESLDELKEFSNMIHMHGKRAETIIRSMLDHSRSKESEKSLEEVNNLIEENVNFAFHAIKAKYHGFNAKITLRLEDSLPKAELAKGEFGRVLLNMFTNAFYSMNLRKEQEKDPYEAELIITSLQDSKFIIIKIRDNGIGIEKEKLKDVFDPFYTTKPTGEGTGLGLSLSHEIIVGVHQGELDIDSELGEFAEFTIKLPKKS</sequence>
<dbReference type="HOGENOM" id="CLU_000445_133_5_7"/>
<dbReference type="InterPro" id="IPR003594">
    <property type="entry name" value="HATPase_dom"/>
</dbReference>
<dbReference type="SUPFAM" id="SSF55785">
    <property type="entry name" value="PYP-like sensor domain (PAS domain)"/>
    <property type="match status" value="1"/>
</dbReference>
<feature type="transmembrane region" description="Helical" evidence="8">
    <location>
        <begin position="13"/>
        <end position="34"/>
    </location>
</feature>
<dbReference type="SMART" id="SM00387">
    <property type="entry name" value="HATPase_c"/>
    <property type="match status" value="1"/>
</dbReference>
<dbReference type="InterPro" id="IPR035965">
    <property type="entry name" value="PAS-like_dom_sf"/>
</dbReference>
<dbReference type="Gene3D" id="6.10.340.10">
    <property type="match status" value="1"/>
</dbReference>
<evidence type="ECO:0000313" key="12">
    <source>
        <dbReference type="EMBL" id="CBW27367.1"/>
    </source>
</evidence>
<dbReference type="Pfam" id="PF17149">
    <property type="entry name" value="CHASE5"/>
    <property type="match status" value="1"/>
</dbReference>
<dbReference type="OrthoDB" id="5287368at2"/>
<evidence type="ECO:0000256" key="4">
    <source>
        <dbReference type="ARBA" id="ARBA00022553"/>
    </source>
</evidence>
<dbReference type="KEGG" id="bmx:BMS_2580"/>
<dbReference type="RefSeq" id="WP_014245143.1">
    <property type="nucleotide sequence ID" value="NC_016620.1"/>
</dbReference>
<evidence type="ECO:0000256" key="6">
    <source>
        <dbReference type="ARBA" id="ARBA00022777"/>
    </source>
</evidence>
<evidence type="ECO:0000256" key="2">
    <source>
        <dbReference type="ARBA" id="ARBA00004370"/>
    </source>
</evidence>
<dbReference type="GO" id="GO:0016020">
    <property type="term" value="C:membrane"/>
    <property type="evidence" value="ECO:0007669"/>
    <property type="project" value="UniProtKB-SubCell"/>
</dbReference>
<dbReference type="InterPro" id="IPR003661">
    <property type="entry name" value="HisK_dim/P_dom"/>
</dbReference>
<dbReference type="EMBL" id="FQ312005">
    <property type="protein sequence ID" value="CBW27367.1"/>
    <property type="molecule type" value="Genomic_DNA"/>
</dbReference>
<dbReference type="InterPro" id="IPR036097">
    <property type="entry name" value="HisK_dim/P_sf"/>
</dbReference>
<dbReference type="eggNOG" id="COG4191">
    <property type="taxonomic scope" value="Bacteria"/>
</dbReference>
<dbReference type="PROSITE" id="PS50113">
    <property type="entry name" value="PAC"/>
    <property type="match status" value="1"/>
</dbReference>
<keyword evidence="8" id="KW-1133">Transmembrane helix</keyword>
<proteinExistence type="predicted"/>
<dbReference type="Proteomes" id="UP000008963">
    <property type="component" value="Chromosome"/>
</dbReference>
<dbReference type="CDD" id="cd06225">
    <property type="entry name" value="HAMP"/>
    <property type="match status" value="1"/>
</dbReference>
<dbReference type="Gene3D" id="3.30.450.20">
    <property type="entry name" value="PAS domain"/>
    <property type="match status" value="1"/>
</dbReference>
<dbReference type="PRINTS" id="PR00344">
    <property type="entry name" value="BCTRLSENSOR"/>
</dbReference>
<comment type="catalytic activity">
    <reaction evidence="1">
        <text>ATP + protein L-histidine = ADP + protein N-phospho-L-histidine.</text>
        <dbReference type="EC" id="2.7.13.3"/>
    </reaction>
</comment>
<name>E1X623_HALMS</name>
<dbReference type="PANTHER" id="PTHR43065">
    <property type="entry name" value="SENSOR HISTIDINE KINASE"/>
    <property type="match status" value="1"/>
</dbReference>
<gene>
    <name evidence="12" type="ordered locus">BMS_2580</name>
</gene>
<dbReference type="SUPFAM" id="SSF55874">
    <property type="entry name" value="ATPase domain of HSP90 chaperone/DNA topoisomerase II/histidine kinase"/>
    <property type="match status" value="1"/>
</dbReference>
<dbReference type="PATRIC" id="fig|862908.3.peg.2464"/>
<evidence type="ECO:0000256" key="7">
    <source>
        <dbReference type="SAM" id="Coils"/>
    </source>
</evidence>
<organism evidence="12 13">
    <name type="scientific">Halobacteriovorax marinus (strain ATCC BAA-682 / DSM 15412 / SJ)</name>
    <name type="common">Bacteriovorax marinus</name>
    <dbReference type="NCBI Taxonomy" id="862908"/>
    <lineage>
        <taxon>Bacteria</taxon>
        <taxon>Pseudomonadati</taxon>
        <taxon>Bdellovibrionota</taxon>
        <taxon>Bacteriovoracia</taxon>
        <taxon>Bacteriovoracales</taxon>
        <taxon>Halobacteriovoraceae</taxon>
        <taxon>Halobacteriovorax</taxon>
    </lineage>
</organism>
<keyword evidence="4" id="KW-0597">Phosphoprotein</keyword>
<keyword evidence="8" id="KW-0472">Membrane</keyword>
<feature type="domain" description="PAC" evidence="10">
    <location>
        <begin position="314"/>
        <end position="366"/>
    </location>
</feature>
<evidence type="ECO:0000256" key="5">
    <source>
        <dbReference type="ARBA" id="ARBA00022679"/>
    </source>
</evidence>
<dbReference type="InterPro" id="IPR003660">
    <property type="entry name" value="HAMP_dom"/>
</dbReference>
<dbReference type="Pfam" id="PF13426">
    <property type="entry name" value="PAS_9"/>
    <property type="match status" value="1"/>
</dbReference>
<evidence type="ECO:0000259" key="9">
    <source>
        <dbReference type="PROSITE" id="PS50109"/>
    </source>
</evidence>
<dbReference type="AlphaFoldDB" id="E1X623"/>
<dbReference type="PANTHER" id="PTHR43065:SF42">
    <property type="entry name" value="TWO-COMPONENT SENSOR PPRA"/>
    <property type="match status" value="1"/>
</dbReference>
<keyword evidence="6 12" id="KW-0418">Kinase</keyword>
<keyword evidence="8" id="KW-0812">Transmembrane</keyword>
<dbReference type="STRING" id="862908.BMS_2580"/>